<protein>
    <submittedName>
        <fullName evidence="2">Uncharacterized protein</fullName>
    </submittedName>
</protein>
<evidence type="ECO:0000256" key="1">
    <source>
        <dbReference type="SAM" id="SignalP"/>
    </source>
</evidence>
<keyword evidence="1" id="KW-0732">Signal</keyword>
<name>A0A918N2T1_9FLAO</name>
<dbReference type="RefSeq" id="WP_027411862.1">
    <property type="nucleotide sequence ID" value="NZ_BMWS01000003.1"/>
</dbReference>
<proteinExistence type="predicted"/>
<feature type="signal peptide" evidence="1">
    <location>
        <begin position="1"/>
        <end position="20"/>
    </location>
</feature>
<dbReference type="Proteomes" id="UP000601108">
    <property type="component" value="Unassembled WGS sequence"/>
</dbReference>
<gene>
    <name evidence="2" type="ORF">GCM10007384_06120</name>
</gene>
<dbReference type="EMBL" id="BMWS01000003">
    <property type="protein sequence ID" value="GGX07322.1"/>
    <property type="molecule type" value="Genomic_DNA"/>
</dbReference>
<accession>A0A918N2T1</accession>
<comment type="caution">
    <text evidence="2">The sequence shown here is derived from an EMBL/GenBank/DDBJ whole genome shotgun (WGS) entry which is preliminary data.</text>
</comment>
<feature type="chain" id="PRO_5037804268" evidence="1">
    <location>
        <begin position="21"/>
        <end position="579"/>
    </location>
</feature>
<sequence>MNKLYLLTTSILLSITPLNAQDLANKIPKEVNAVVSIKGGNLTELFSIQDFGKTVFGKKIEKELSRKEKSKTLLESGIDIASTGYYFYEATDSIQYHCALVPIKNSNQFESLFSRPEKITTIKGQKAFYKKYDKTSIMVWNDKMMLFINGKVSKSYFSNNKVRKQYDLPIIENENHLHKYGYYDIFESRSQEKDITFQYLTDKIDQIFNTPLPSKESILSNRDYLKAQNKNAEISIWVSDIMKVYSNILKESNIHRYSALLLNGIYSGKYGNQDISGHMFLEEKEIKANITYHMDKEMGGRMKKIYSNSLNKKFLNYINEEEILGYASYVINTEEFLTEYPKMIQNTLGDLYKTETDILADLLSIVLDEKAIGKVIKGDALFLMYDLNDKEVAYKTYEYDEEYNYKEIEKTRTETIPDFLLLLSSGDTDLIKKIFDYGQEKGIVSLENGVYRIKYKTLPTEIYVNINQEIITIGNNKERVIKNNTINKKVSKKHKQILQNSSSSIFINTQEIVKVAKAYNSRKKTERKLEYLFNNVEDIQLTTSKVKNNKMSIDLKMELPTGHKNGLQYLITLLEEMNK</sequence>
<keyword evidence="3" id="KW-1185">Reference proteome</keyword>
<evidence type="ECO:0000313" key="2">
    <source>
        <dbReference type="EMBL" id="GGX07322.1"/>
    </source>
</evidence>
<reference evidence="2 3" key="1">
    <citation type="journal article" date="2014" name="Int. J. Syst. Evol. Microbiol.">
        <title>Complete genome sequence of Corynebacterium casei LMG S-19264T (=DSM 44701T), isolated from a smear-ripened cheese.</title>
        <authorList>
            <consortium name="US DOE Joint Genome Institute (JGI-PGF)"/>
            <person name="Walter F."/>
            <person name="Albersmeier A."/>
            <person name="Kalinowski J."/>
            <person name="Ruckert C."/>
        </authorList>
    </citation>
    <scope>NUCLEOTIDE SEQUENCE [LARGE SCALE GENOMIC DNA]</scope>
    <source>
        <strain evidence="2 3">KCTC 12285</strain>
    </source>
</reference>
<evidence type="ECO:0000313" key="3">
    <source>
        <dbReference type="Proteomes" id="UP000601108"/>
    </source>
</evidence>
<organism evidence="2 3">
    <name type="scientific">Aquimarina muelleri</name>
    <dbReference type="NCBI Taxonomy" id="279356"/>
    <lineage>
        <taxon>Bacteria</taxon>
        <taxon>Pseudomonadati</taxon>
        <taxon>Bacteroidota</taxon>
        <taxon>Flavobacteriia</taxon>
        <taxon>Flavobacteriales</taxon>
        <taxon>Flavobacteriaceae</taxon>
        <taxon>Aquimarina</taxon>
    </lineage>
</organism>
<dbReference type="AlphaFoldDB" id="A0A918N2T1"/>